<evidence type="ECO:0000313" key="2">
    <source>
        <dbReference type="EnsemblPlants" id="AET7Gv20918100.1"/>
    </source>
</evidence>
<dbReference type="Pfam" id="PF24847">
    <property type="entry name" value="DUF7722"/>
    <property type="match status" value="1"/>
</dbReference>
<reference evidence="2" key="3">
    <citation type="journal article" date="2017" name="Nature">
        <title>Genome sequence of the progenitor of the wheat D genome Aegilops tauschii.</title>
        <authorList>
            <person name="Luo M.C."/>
            <person name="Gu Y.Q."/>
            <person name="Puiu D."/>
            <person name="Wang H."/>
            <person name="Twardziok S.O."/>
            <person name="Deal K.R."/>
            <person name="Huo N."/>
            <person name="Zhu T."/>
            <person name="Wang L."/>
            <person name="Wang Y."/>
            <person name="McGuire P.E."/>
            <person name="Liu S."/>
            <person name="Long H."/>
            <person name="Ramasamy R.K."/>
            <person name="Rodriguez J.C."/>
            <person name="Van S.L."/>
            <person name="Yuan L."/>
            <person name="Wang Z."/>
            <person name="Xia Z."/>
            <person name="Xiao L."/>
            <person name="Anderson O.D."/>
            <person name="Ouyang S."/>
            <person name="Liang Y."/>
            <person name="Zimin A.V."/>
            <person name="Pertea G."/>
            <person name="Qi P."/>
            <person name="Bennetzen J.L."/>
            <person name="Dai X."/>
            <person name="Dawson M.W."/>
            <person name="Muller H.G."/>
            <person name="Kugler K."/>
            <person name="Rivarola-Duarte L."/>
            <person name="Spannagl M."/>
            <person name="Mayer K.F.X."/>
            <person name="Lu F.H."/>
            <person name="Bevan M.W."/>
            <person name="Leroy P."/>
            <person name="Li P."/>
            <person name="You F.M."/>
            <person name="Sun Q."/>
            <person name="Liu Z."/>
            <person name="Lyons E."/>
            <person name="Wicker T."/>
            <person name="Salzberg S.L."/>
            <person name="Devos K.M."/>
            <person name="Dvorak J."/>
        </authorList>
    </citation>
    <scope>NUCLEOTIDE SEQUENCE [LARGE SCALE GENOMIC DNA]</scope>
    <source>
        <strain evidence="2">cv. AL8/78</strain>
    </source>
</reference>
<evidence type="ECO:0000259" key="1">
    <source>
        <dbReference type="Pfam" id="PF24847"/>
    </source>
</evidence>
<feature type="domain" description="DUF7722" evidence="1">
    <location>
        <begin position="105"/>
        <end position="150"/>
    </location>
</feature>
<reference evidence="2" key="4">
    <citation type="submission" date="2019-03" db="UniProtKB">
        <authorList>
            <consortium name="EnsemblPlants"/>
        </authorList>
    </citation>
    <scope>IDENTIFICATION</scope>
</reference>
<dbReference type="STRING" id="200361.A0A453SF40"/>
<dbReference type="PANTHER" id="PTHR33513">
    <property type="entry name" value="OS06G0523300 PROTEIN"/>
    <property type="match status" value="1"/>
</dbReference>
<reference evidence="3" key="1">
    <citation type="journal article" date="2014" name="Science">
        <title>Ancient hybridizations among the ancestral genomes of bread wheat.</title>
        <authorList>
            <consortium name="International Wheat Genome Sequencing Consortium,"/>
            <person name="Marcussen T."/>
            <person name="Sandve S.R."/>
            <person name="Heier L."/>
            <person name="Spannagl M."/>
            <person name="Pfeifer M."/>
            <person name="Jakobsen K.S."/>
            <person name="Wulff B.B."/>
            <person name="Steuernagel B."/>
            <person name="Mayer K.F."/>
            <person name="Olsen O.A."/>
        </authorList>
    </citation>
    <scope>NUCLEOTIDE SEQUENCE [LARGE SCALE GENOMIC DNA]</scope>
    <source>
        <strain evidence="3">cv. AL8/78</strain>
    </source>
</reference>
<accession>A0A453SF40</accession>
<keyword evidence="3" id="KW-1185">Reference proteome</keyword>
<dbReference type="AlphaFoldDB" id="A0A453SF40"/>
<evidence type="ECO:0000313" key="3">
    <source>
        <dbReference type="Proteomes" id="UP000015105"/>
    </source>
</evidence>
<dbReference type="InterPro" id="IPR056139">
    <property type="entry name" value="DUF7722"/>
</dbReference>
<dbReference type="EnsemblPlants" id="AET7Gv20918100.1">
    <property type="protein sequence ID" value="AET7Gv20918100.1"/>
    <property type="gene ID" value="AET7Gv20918100"/>
</dbReference>
<protein>
    <recommendedName>
        <fullName evidence="1">DUF7722 domain-containing protein</fullName>
    </recommendedName>
</protein>
<sequence length="153" mass="17285">MWLARVTALVRQDGGLLFLYLTPSIKPFHQLALPSQRTRVACNLQGDQRQQRNTHTHTEMGSLGPAVSVSMAKANGGTAAVGGQKQQRKPERGTFSCGFQMPLHYPRYRKADYEAMPEWRVDCLLREYGLPVTGDVEEKRRFAMGAFLWPGQY</sequence>
<organism evidence="2 3">
    <name type="scientific">Aegilops tauschii subsp. strangulata</name>
    <name type="common">Goatgrass</name>
    <dbReference type="NCBI Taxonomy" id="200361"/>
    <lineage>
        <taxon>Eukaryota</taxon>
        <taxon>Viridiplantae</taxon>
        <taxon>Streptophyta</taxon>
        <taxon>Embryophyta</taxon>
        <taxon>Tracheophyta</taxon>
        <taxon>Spermatophyta</taxon>
        <taxon>Magnoliopsida</taxon>
        <taxon>Liliopsida</taxon>
        <taxon>Poales</taxon>
        <taxon>Poaceae</taxon>
        <taxon>BOP clade</taxon>
        <taxon>Pooideae</taxon>
        <taxon>Triticodae</taxon>
        <taxon>Triticeae</taxon>
        <taxon>Triticinae</taxon>
        <taxon>Aegilops</taxon>
    </lineage>
</organism>
<dbReference type="PANTHER" id="PTHR33513:SF43">
    <property type="entry name" value="OS06G0523300 PROTEIN"/>
    <property type="match status" value="1"/>
</dbReference>
<name>A0A453SF40_AEGTS</name>
<proteinExistence type="predicted"/>
<dbReference type="Gramene" id="AET7Gv20918100.1">
    <property type="protein sequence ID" value="AET7Gv20918100.1"/>
    <property type="gene ID" value="AET7Gv20918100"/>
</dbReference>
<reference evidence="2" key="5">
    <citation type="journal article" date="2021" name="G3 (Bethesda)">
        <title>Aegilops tauschii genome assembly Aet v5.0 features greater sequence contiguity and improved annotation.</title>
        <authorList>
            <person name="Wang L."/>
            <person name="Zhu T."/>
            <person name="Rodriguez J.C."/>
            <person name="Deal K.R."/>
            <person name="Dubcovsky J."/>
            <person name="McGuire P.E."/>
            <person name="Lux T."/>
            <person name="Spannagl M."/>
            <person name="Mayer K.F.X."/>
            <person name="Baldrich P."/>
            <person name="Meyers B.C."/>
            <person name="Huo N."/>
            <person name="Gu Y.Q."/>
            <person name="Zhou H."/>
            <person name="Devos K.M."/>
            <person name="Bennetzen J.L."/>
            <person name="Unver T."/>
            <person name="Budak H."/>
            <person name="Gulick P.J."/>
            <person name="Galiba G."/>
            <person name="Kalapos B."/>
            <person name="Nelson D.R."/>
            <person name="Li P."/>
            <person name="You F.M."/>
            <person name="Luo M.C."/>
            <person name="Dvorak J."/>
        </authorList>
    </citation>
    <scope>NUCLEOTIDE SEQUENCE [LARGE SCALE GENOMIC DNA]</scope>
    <source>
        <strain evidence="2">cv. AL8/78</strain>
    </source>
</reference>
<dbReference type="Proteomes" id="UP000015105">
    <property type="component" value="Chromosome 7D"/>
</dbReference>
<reference evidence="3" key="2">
    <citation type="journal article" date="2017" name="Nat. Plants">
        <title>The Aegilops tauschii genome reveals multiple impacts of transposons.</title>
        <authorList>
            <person name="Zhao G."/>
            <person name="Zou C."/>
            <person name="Li K."/>
            <person name="Wang K."/>
            <person name="Li T."/>
            <person name="Gao L."/>
            <person name="Zhang X."/>
            <person name="Wang H."/>
            <person name="Yang Z."/>
            <person name="Liu X."/>
            <person name="Jiang W."/>
            <person name="Mao L."/>
            <person name="Kong X."/>
            <person name="Jiao Y."/>
            <person name="Jia J."/>
        </authorList>
    </citation>
    <scope>NUCLEOTIDE SEQUENCE [LARGE SCALE GENOMIC DNA]</scope>
    <source>
        <strain evidence="3">cv. AL8/78</strain>
    </source>
</reference>